<reference evidence="7" key="3">
    <citation type="submission" date="2020-10" db="UniProtKB">
        <authorList>
            <consortium name="WormBaseParasite"/>
        </authorList>
    </citation>
    <scope>IDENTIFICATION</scope>
</reference>
<sequence length="723" mass="82819">MKSIPFPKITKECLKIFQWQLNVVHYCRCHLFSSVKRLHGVFKSPNFPSPYPPQTDCIIYLFQGLPFQIVQLTFLTLDLSPPRIDICFDYVAVLHNDRTRLVDREVADSDPPPVLCGTLTMQKKRTFFSESNSLALVFHSTTRAPFEQSTHMSGFQGNFLFLNSSNFRVDGDRLPDSECSYLIQNTPARRLIAGGRIVSPRYPNNYPPNIRCSYTFMGRGDERVVMSVQSLLLSHRDLSNPSNSTTQSCIYETSLLSSFDRVLVHSLPSDRWREANLLIRICGTLNSFQIISEGPNLQLTFISLPFRPKDGGFLIEYVFVKRSKVSPRVWKATTAVPFEKRAMQETVREFFDYLKKLQKVSLPKDAADEVVLRTPSNTNILNSDSASLQQGCNAPEVLEMIIDSHRTEEGVLTSPRFPELYPKCVNGTYYFRGRSGQRVFLKFVLLELGDYERCDETTGQSGDRLYFYDGPSIELPVQLSVCGSRQSVFRPETEQQQASTRSLAIASSGSHFTMLFISDEFVGKFEFGFRLEYRFQHLITWEMAANQKLMANNSLKSKKERVVYFNYHLQTLSTSPTSKISTAALNLYIIFVWLSCFYGVRPFAFLTYFHQTEENRRGLSSNTDISLLHLRLVRMESFTKIKREYQTKTAHTFTVFRTYEILQIKVSNGSGQCISTKADQIILKKFLFTPIPTYLFHSVCGSLMPRTRGSELEKWKGTSSQSI</sequence>
<feature type="domain" description="CUB" evidence="4">
    <location>
        <begin position="27"/>
        <end position="162"/>
    </location>
</feature>
<keyword evidence="2" id="KW-1015">Disulfide bond</keyword>
<gene>
    <name evidence="5" type="ORF">EgrG_001071500</name>
</gene>
<evidence type="ECO:0000313" key="7">
    <source>
        <dbReference type="WBParaSite" id="EgrG_001071500"/>
    </source>
</evidence>
<evidence type="ECO:0000313" key="5">
    <source>
        <dbReference type="EMBL" id="CDS17930.1"/>
    </source>
</evidence>
<keyword evidence="1" id="KW-0677">Repeat</keyword>
<dbReference type="SMART" id="SM00042">
    <property type="entry name" value="CUB"/>
    <property type="match status" value="3"/>
</dbReference>
<reference evidence="5" key="2">
    <citation type="submission" date="2014-06" db="EMBL/GenBank/DDBJ databases">
        <authorList>
            <person name="Aslett M."/>
        </authorList>
    </citation>
    <scope>NUCLEOTIDE SEQUENCE</scope>
</reference>
<feature type="domain" description="CUB" evidence="4">
    <location>
        <begin position="179"/>
        <end position="320"/>
    </location>
</feature>
<dbReference type="SUPFAM" id="SSF49854">
    <property type="entry name" value="Spermadhesin, CUB domain"/>
    <property type="match status" value="3"/>
</dbReference>
<dbReference type="InterPro" id="IPR000859">
    <property type="entry name" value="CUB_dom"/>
</dbReference>
<dbReference type="AlphaFoldDB" id="A0A068WCW8"/>
<dbReference type="OrthoDB" id="6369184at2759"/>
<dbReference type="PANTHER" id="PTHR24251:SF50">
    <property type="entry name" value="ATTRACTIN-LIKE 1A"/>
    <property type="match status" value="1"/>
</dbReference>
<evidence type="ECO:0000259" key="4">
    <source>
        <dbReference type="PROSITE" id="PS01180"/>
    </source>
</evidence>
<dbReference type="CDD" id="cd00041">
    <property type="entry name" value="CUB"/>
    <property type="match status" value="3"/>
</dbReference>
<dbReference type="EMBL" id="LK028577">
    <property type="protein sequence ID" value="CDS17930.1"/>
    <property type="molecule type" value="Genomic_DNA"/>
</dbReference>
<dbReference type="Pfam" id="PF00431">
    <property type="entry name" value="CUB"/>
    <property type="match status" value="3"/>
</dbReference>
<dbReference type="PROSITE" id="PS01180">
    <property type="entry name" value="CUB"/>
    <property type="match status" value="3"/>
</dbReference>
<dbReference type="PANTHER" id="PTHR24251">
    <property type="entry name" value="OVOCHYMASE-RELATED"/>
    <property type="match status" value="1"/>
</dbReference>
<accession>A0A068WCW8</accession>
<evidence type="ECO:0000256" key="1">
    <source>
        <dbReference type="ARBA" id="ARBA00022737"/>
    </source>
</evidence>
<dbReference type="InterPro" id="IPR035914">
    <property type="entry name" value="Sperma_CUB_dom_sf"/>
</dbReference>
<evidence type="ECO:0000256" key="3">
    <source>
        <dbReference type="PROSITE-ProRule" id="PRU00059"/>
    </source>
</evidence>
<name>A0A068WCW8_ECHGR</name>
<dbReference type="Gene3D" id="2.60.120.290">
    <property type="entry name" value="Spermadhesin, CUB domain"/>
    <property type="match status" value="3"/>
</dbReference>
<protein>
    <submittedName>
        <fullName evidence="5 7">Cubilin</fullName>
    </submittedName>
</protein>
<evidence type="ECO:0000313" key="6">
    <source>
        <dbReference type="Proteomes" id="UP000492820"/>
    </source>
</evidence>
<dbReference type="WBParaSite" id="EgrG_001071500">
    <property type="protein sequence ID" value="EgrG_001071500"/>
    <property type="gene ID" value="EgrG_001071500"/>
</dbReference>
<comment type="caution">
    <text evidence="3">Lacks conserved residue(s) required for the propagation of feature annotation.</text>
</comment>
<evidence type="ECO:0000256" key="2">
    <source>
        <dbReference type="ARBA" id="ARBA00023157"/>
    </source>
</evidence>
<feature type="domain" description="CUB" evidence="4">
    <location>
        <begin position="392"/>
        <end position="536"/>
    </location>
</feature>
<reference evidence="5 6" key="1">
    <citation type="journal article" date="2013" name="Nature">
        <title>The genomes of four tapeworm species reveal adaptations to parasitism.</title>
        <authorList>
            <person name="Tsai I.J."/>
            <person name="Zarowiecki M."/>
            <person name="Holroyd N."/>
            <person name="Garciarrubio A."/>
            <person name="Sanchez-Flores A."/>
            <person name="Brooks K.L."/>
            <person name="Tracey A."/>
            <person name="Bobes R.J."/>
            <person name="Fragoso G."/>
            <person name="Sciutto E."/>
            <person name="Aslett M."/>
            <person name="Beasley H."/>
            <person name="Bennett H.M."/>
            <person name="Cai J."/>
            <person name="Camicia F."/>
            <person name="Clark R."/>
            <person name="Cucher M."/>
            <person name="De Silva N."/>
            <person name="Day T.A."/>
            <person name="Deplazes P."/>
            <person name="Estrada K."/>
            <person name="Fernandez C."/>
            <person name="Holland P.W."/>
            <person name="Hou J."/>
            <person name="Hu S."/>
            <person name="Huckvale T."/>
            <person name="Hung S.S."/>
            <person name="Kamenetzky L."/>
            <person name="Keane J.A."/>
            <person name="Kiss F."/>
            <person name="Koziol U."/>
            <person name="Lambert O."/>
            <person name="Liu K."/>
            <person name="Luo X."/>
            <person name="Luo Y."/>
            <person name="Macchiaroli N."/>
            <person name="Nichol S."/>
            <person name="Paps J."/>
            <person name="Parkinson J."/>
            <person name="Pouchkina-Stantcheva N."/>
            <person name="Riddiford N."/>
            <person name="Rosenzvit M."/>
            <person name="Salinas G."/>
            <person name="Wasmuth J.D."/>
            <person name="Zamanian M."/>
            <person name="Zheng Y."/>
            <person name="Cai X."/>
            <person name="Soberon X."/>
            <person name="Olson P.D."/>
            <person name="Laclette J.P."/>
            <person name="Brehm K."/>
            <person name="Berriman M."/>
            <person name="Garciarrubio A."/>
            <person name="Bobes R.J."/>
            <person name="Fragoso G."/>
            <person name="Sanchez-Flores A."/>
            <person name="Estrada K."/>
            <person name="Cevallos M.A."/>
            <person name="Morett E."/>
            <person name="Gonzalez V."/>
            <person name="Portillo T."/>
            <person name="Ochoa-Leyva A."/>
            <person name="Jose M.V."/>
            <person name="Sciutto E."/>
            <person name="Landa A."/>
            <person name="Jimenez L."/>
            <person name="Valdes V."/>
            <person name="Carrero J.C."/>
            <person name="Larralde C."/>
            <person name="Morales-Montor J."/>
            <person name="Limon-Lason J."/>
            <person name="Soberon X."/>
            <person name="Laclette J.P."/>
        </authorList>
    </citation>
    <scope>NUCLEOTIDE SEQUENCE [LARGE SCALE GENOMIC DNA]</scope>
</reference>
<proteinExistence type="predicted"/>
<organism evidence="5">
    <name type="scientific">Echinococcus granulosus</name>
    <name type="common">Hydatid tapeworm</name>
    <dbReference type="NCBI Taxonomy" id="6210"/>
    <lineage>
        <taxon>Eukaryota</taxon>
        <taxon>Metazoa</taxon>
        <taxon>Spiralia</taxon>
        <taxon>Lophotrochozoa</taxon>
        <taxon>Platyhelminthes</taxon>
        <taxon>Cestoda</taxon>
        <taxon>Eucestoda</taxon>
        <taxon>Cyclophyllidea</taxon>
        <taxon>Taeniidae</taxon>
        <taxon>Echinococcus</taxon>
        <taxon>Echinococcus granulosus group</taxon>
    </lineage>
</organism>
<dbReference type="Proteomes" id="UP000492820">
    <property type="component" value="Unassembled WGS sequence"/>
</dbReference>